<evidence type="ECO:0000256" key="2">
    <source>
        <dbReference type="ARBA" id="ARBA00023002"/>
    </source>
</evidence>
<dbReference type="FunFam" id="3.40.309.10:FF:000004">
    <property type="entry name" value="Succinate-semialdehyde dehydrogenase I"/>
    <property type="match status" value="1"/>
</dbReference>
<accession>A0A318RU23</accession>
<comment type="caution">
    <text evidence="6">The sequence shown here is derived from an EMBL/GenBank/DDBJ whole genome shotgun (WGS) entry which is preliminary data.</text>
</comment>
<dbReference type="FunFam" id="3.40.605.10:FF:000026">
    <property type="entry name" value="Aldehyde dehydrogenase, putative"/>
    <property type="match status" value="1"/>
</dbReference>
<dbReference type="InterPro" id="IPR016163">
    <property type="entry name" value="Ald_DH_C"/>
</dbReference>
<dbReference type="EMBL" id="QJSP01000002">
    <property type="protein sequence ID" value="PYE19899.1"/>
    <property type="molecule type" value="Genomic_DNA"/>
</dbReference>
<keyword evidence="7" id="KW-1185">Reference proteome</keyword>
<organism evidence="6 7">
    <name type="scientific">Williamsia limnetica</name>
    <dbReference type="NCBI Taxonomy" id="882452"/>
    <lineage>
        <taxon>Bacteria</taxon>
        <taxon>Bacillati</taxon>
        <taxon>Actinomycetota</taxon>
        <taxon>Actinomycetes</taxon>
        <taxon>Mycobacteriales</taxon>
        <taxon>Nocardiaceae</taxon>
        <taxon>Williamsia</taxon>
    </lineage>
</organism>
<dbReference type="InterPro" id="IPR016161">
    <property type="entry name" value="Ald_DH/histidinol_DH"/>
</dbReference>
<dbReference type="GO" id="GO:0004777">
    <property type="term" value="F:succinate-semialdehyde dehydrogenase (NAD+) activity"/>
    <property type="evidence" value="ECO:0007669"/>
    <property type="project" value="TreeGrafter"/>
</dbReference>
<dbReference type="InterPro" id="IPR050740">
    <property type="entry name" value="Aldehyde_DH_Superfamily"/>
</dbReference>
<dbReference type="InterPro" id="IPR016162">
    <property type="entry name" value="Ald_DH_N"/>
</dbReference>
<dbReference type="Gene3D" id="3.40.605.10">
    <property type="entry name" value="Aldehyde Dehydrogenase, Chain A, domain 1"/>
    <property type="match status" value="1"/>
</dbReference>
<feature type="domain" description="Aldehyde dehydrogenase" evidence="5">
    <location>
        <begin position="30"/>
        <end position="489"/>
    </location>
</feature>
<dbReference type="Proteomes" id="UP000247591">
    <property type="component" value="Unassembled WGS sequence"/>
</dbReference>
<sequence>MTASTVTDRKSRAADLIGALPTGLYIDGNWVPAADGATFEVENPATGEVIATVSKGGNADATAAIESAAAHQKSWAATPPRERSEILRRAYELILDRQDDLALIMTTEMGKPLAEAKGEVAYAAEFFRWFSEEAVRIGGDHTTTGDGKNRILVTREPVGPCILITPWNFPLAMGTRKIGPAIAAGCTMVFKPAELTPLTILALTEILTEAGLPEGVLNVVTTDDPGSVVETWMDSGLARKVSFTGSTQVGKLLLEQASRSVMRTSMELGGNAPFLVFDDADIDKAVDGAMVAKMRNMGEACTAANRIFVHRSVAGEFGSKLAERMSALTVGDGAVDGTDVGPLVEKKAVDKVRSLVADAVERGATMICGGESNAADGYFYQPTVLSGVDPNSDLMGTEIFGPVAPIIPFDDEDEVVALANDTPWGLVGYLFTQDIDRGLRVSSALEVGMVGLNTGLVSNPAAPFGGVKQSGLGREGGKIGIDEFLEIKYLAIPRT</sequence>
<dbReference type="Gene3D" id="3.40.309.10">
    <property type="entry name" value="Aldehyde Dehydrogenase, Chain A, domain 2"/>
    <property type="match status" value="1"/>
</dbReference>
<dbReference type="PANTHER" id="PTHR43353">
    <property type="entry name" value="SUCCINATE-SEMIALDEHYDE DEHYDROGENASE, MITOCHONDRIAL"/>
    <property type="match status" value="1"/>
</dbReference>
<keyword evidence="2 4" id="KW-0560">Oxidoreductase</keyword>
<evidence type="ECO:0000256" key="4">
    <source>
        <dbReference type="RuleBase" id="RU003345"/>
    </source>
</evidence>
<evidence type="ECO:0000256" key="3">
    <source>
        <dbReference type="PROSITE-ProRule" id="PRU10007"/>
    </source>
</evidence>
<dbReference type="InterPro" id="IPR029510">
    <property type="entry name" value="Ald_DH_CS_GLU"/>
</dbReference>
<evidence type="ECO:0000313" key="6">
    <source>
        <dbReference type="EMBL" id="PYE19899.1"/>
    </source>
</evidence>
<dbReference type="FunFam" id="3.40.605.10:FF:000005">
    <property type="entry name" value="Succinate-semialdehyde dehydrogenase I"/>
    <property type="match status" value="1"/>
</dbReference>
<dbReference type="Pfam" id="PF00171">
    <property type="entry name" value="Aldedh"/>
    <property type="match status" value="1"/>
</dbReference>
<dbReference type="InterPro" id="IPR015590">
    <property type="entry name" value="Aldehyde_DH_dom"/>
</dbReference>
<dbReference type="GO" id="GO:0009450">
    <property type="term" value="P:gamma-aminobutyric acid catabolic process"/>
    <property type="evidence" value="ECO:0007669"/>
    <property type="project" value="TreeGrafter"/>
</dbReference>
<evidence type="ECO:0000256" key="1">
    <source>
        <dbReference type="ARBA" id="ARBA00009986"/>
    </source>
</evidence>
<dbReference type="PROSITE" id="PS00687">
    <property type="entry name" value="ALDEHYDE_DEHYDR_GLU"/>
    <property type="match status" value="1"/>
</dbReference>
<dbReference type="PANTHER" id="PTHR43353:SF5">
    <property type="entry name" value="SUCCINATE-SEMIALDEHYDE DEHYDROGENASE, MITOCHONDRIAL"/>
    <property type="match status" value="1"/>
</dbReference>
<evidence type="ECO:0000313" key="7">
    <source>
        <dbReference type="Proteomes" id="UP000247591"/>
    </source>
</evidence>
<dbReference type="SUPFAM" id="SSF53720">
    <property type="entry name" value="ALDH-like"/>
    <property type="match status" value="1"/>
</dbReference>
<dbReference type="CDD" id="cd07103">
    <property type="entry name" value="ALDH_F5_SSADH_GabD"/>
    <property type="match status" value="1"/>
</dbReference>
<reference evidence="6 7" key="1">
    <citation type="submission" date="2018-06" db="EMBL/GenBank/DDBJ databases">
        <title>Genomic Encyclopedia of Type Strains, Phase IV (KMG-IV): sequencing the most valuable type-strain genomes for metagenomic binning, comparative biology and taxonomic classification.</title>
        <authorList>
            <person name="Goeker M."/>
        </authorList>
    </citation>
    <scope>NUCLEOTIDE SEQUENCE [LARGE SCALE GENOMIC DNA]</scope>
    <source>
        <strain evidence="6 7">DSM 45521</strain>
    </source>
</reference>
<protein>
    <submittedName>
        <fullName evidence="6">Succinate semialdehyde dehydrogenase</fullName>
    </submittedName>
</protein>
<feature type="active site" evidence="3">
    <location>
        <position position="267"/>
    </location>
</feature>
<evidence type="ECO:0000259" key="5">
    <source>
        <dbReference type="Pfam" id="PF00171"/>
    </source>
</evidence>
<comment type="similarity">
    <text evidence="1 4">Belongs to the aldehyde dehydrogenase family.</text>
</comment>
<dbReference type="AlphaFoldDB" id="A0A318RU23"/>
<dbReference type="RefSeq" id="WP_110467950.1">
    <property type="nucleotide sequence ID" value="NZ_QJSP01000002.1"/>
</dbReference>
<gene>
    <name evidence="6" type="ORF">DFR67_10237</name>
</gene>
<name>A0A318RU23_WILLI</name>
<dbReference type="OrthoDB" id="6882680at2"/>
<proteinExistence type="inferred from homology"/>